<dbReference type="EMBL" id="FQUI01000005">
    <property type="protein sequence ID" value="SHE49223.1"/>
    <property type="molecule type" value="Genomic_DNA"/>
</dbReference>
<proteinExistence type="inferred from homology"/>
<keyword evidence="2" id="KW-0732">Signal</keyword>
<evidence type="ECO:0000313" key="4">
    <source>
        <dbReference type="EMBL" id="SHE49223.1"/>
    </source>
</evidence>
<dbReference type="OrthoDB" id="9783240at2"/>
<reference evidence="4" key="1">
    <citation type="submission" date="2016-11" db="EMBL/GenBank/DDBJ databases">
        <authorList>
            <person name="Varghese N."/>
            <person name="Submissions S."/>
        </authorList>
    </citation>
    <scope>NUCLEOTIDE SEQUENCE [LARGE SCALE GENOMIC DNA]</scope>
    <source>
        <strain evidence="4">DSM 16785</strain>
    </source>
</reference>
<name>A0A1M4TXU9_MARH1</name>
<dbReference type="InterPro" id="IPR051010">
    <property type="entry name" value="BCAA_transport"/>
</dbReference>
<keyword evidence="5" id="KW-1185">Reference proteome</keyword>
<accession>A0A1M4TXU9</accession>
<dbReference type="STRING" id="1122195.SAMN02745164_00545"/>
<evidence type="ECO:0000256" key="2">
    <source>
        <dbReference type="ARBA" id="ARBA00022729"/>
    </source>
</evidence>
<dbReference type="InterPro" id="IPR028082">
    <property type="entry name" value="Peripla_BP_I"/>
</dbReference>
<feature type="domain" description="Leucine-binding protein" evidence="3">
    <location>
        <begin position="20"/>
        <end position="347"/>
    </location>
</feature>
<dbReference type="Pfam" id="PF13458">
    <property type="entry name" value="Peripla_BP_6"/>
    <property type="match status" value="1"/>
</dbReference>
<protein>
    <submittedName>
        <fullName evidence="4">Amino acid/amide ABC transporter substrate-binding protein, HAAT family</fullName>
    </submittedName>
</protein>
<comment type="similarity">
    <text evidence="1">Belongs to the leucine-binding protein family.</text>
</comment>
<organism evidence="4 5">
    <name type="scientific">Marinitoga hydrogenitolerans (strain DSM 16785 / JCM 12826 / AT1271)</name>
    <dbReference type="NCBI Taxonomy" id="1122195"/>
    <lineage>
        <taxon>Bacteria</taxon>
        <taxon>Thermotogati</taxon>
        <taxon>Thermotogota</taxon>
        <taxon>Thermotogae</taxon>
        <taxon>Petrotogales</taxon>
        <taxon>Petrotogaceae</taxon>
        <taxon>Marinitoga</taxon>
    </lineage>
</organism>
<dbReference type="Proteomes" id="UP000184334">
    <property type="component" value="Unassembled WGS sequence"/>
</dbReference>
<dbReference type="RefSeq" id="WP_072863192.1">
    <property type="nucleotide sequence ID" value="NZ_FQUI01000005.1"/>
</dbReference>
<dbReference type="AlphaFoldDB" id="A0A1M4TXU9"/>
<comment type="caution">
    <text evidence="4">The sequence shown here is derived from an EMBL/GenBank/DDBJ whole genome shotgun (WGS) entry which is preliminary data.</text>
</comment>
<gene>
    <name evidence="4" type="ORF">SAMN02745164_00545</name>
</gene>
<dbReference type="InterPro" id="IPR028081">
    <property type="entry name" value="Leu-bd"/>
</dbReference>
<evidence type="ECO:0000259" key="3">
    <source>
        <dbReference type="Pfam" id="PF13458"/>
    </source>
</evidence>
<dbReference type="PANTHER" id="PTHR30483:SF6">
    <property type="entry name" value="PERIPLASMIC BINDING PROTEIN OF ABC TRANSPORTER FOR NATURAL AMINO ACIDS"/>
    <property type="match status" value="1"/>
</dbReference>
<evidence type="ECO:0000256" key="1">
    <source>
        <dbReference type="ARBA" id="ARBA00010062"/>
    </source>
</evidence>
<dbReference type="SUPFAM" id="SSF53822">
    <property type="entry name" value="Periplasmic binding protein-like I"/>
    <property type="match status" value="1"/>
</dbReference>
<evidence type="ECO:0000313" key="5">
    <source>
        <dbReference type="Proteomes" id="UP000184334"/>
    </source>
</evidence>
<sequence>MRKFFLAMVLVLSLVLFANIKIGVVLPMTGGIAAFGDMTWKGIELAQEMYPEVLGEKIDLVLVDNRSEKTEAANAVSRVIDKEKVVAIIGEVASAHSLAGGAVAERKRIPMLTSSSTNPLVTNRKKYVSRVCFIDPYQGAAAAIFAFKNLNARKAAVFIDVEQDYSVGLANFFKKKFQELGGNYFIEFFKTGDQEFSAQLTDAISKNPDVLYITGYYPEISLFARQARMLGFNGPILAGDGAEAPELIKIGGDAVEGLYYTTHFHPKGAATEMTKVFVEKFKEKFGFEPGALHALGFDAYLVLRKAIEIAGKADPKAIAVAIRQVKNFEGATGMITINKNGDAEKSVVIDVVKNGEFTYVTTVNPAAE</sequence>
<dbReference type="Gene3D" id="3.40.50.2300">
    <property type="match status" value="2"/>
</dbReference>
<dbReference type="CDD" id="cd06347">
    <property type="entry name" value="PBP1_ABC_LivK_ligand_binding-like"/>
    <property type="match status" value="1"/>
</dbReference>
<dbReference type="PANTHER" id="PTHR30483">
    <property type="entry name" value="LEUCINE-SPECIFIC-BINDING PROTEIN"/>
    <property type="match status" value="1"/>
</dbReference>